<evidence type="ECO:0000313" key="3">
    <source>
        <dbReference type="Proteomes" id="UP000479043"/>
    </source>
</evidence>
<name>A0A6L8LK59_9RHOB</name>
<dbReference type="Proteomes" id="UP000479043">
    <property type="component" value="Unassembled WGS sequence"/>
</dbReference>
<comment type="caution">
    <text evidence="2">The sequence shown here is derived from an EMBL/GenBank/DDBJ whole genome shotgun (WGS) entry which is preliminary data.</text>
</comment>
<feature type="signal peptide" evidence="1">
    <location>
        <begin position="1"/>
        <end position="20"/>
    </location>
</feature>
<organism evidence="2 3">
    <name type="scientific">Thalassovita mangrovi</name>
    <dbReference type="NCBI Taxonomy" id="2692236"/>
    <lineage>
        <taxon>Bacteria</taxon>
        <taxon>Pseudomonadati</taxon>
        <taxon>Pseudomonadota</taxon>
        <taxon>Alphaproteobacteria</taxon>
        <taxon>Rhodobacterales</taxon>
        <taxon>Roseobacteraceae</taxon>
        <taxon>Thalassovita</taxon>
    </lineage>
</organism>
<dbReference type="AlphaFoldDB" id="A0A6L8LK59"/>
<dbReference type="RefSeq" id="WP_160974363.1">
    <property type="nucleotide sequence ID" value="NZ_WWEN01000006.1"/>
</dbReference>
<sequence length="91" mass="9504">MRAPVIPILFLSLTGLTCLAGCTDFPDLDERIEPAARTAPYPALIPLDAVLGGGTEPQITDTTGTDLEARASALRARAARLRAQVAAEAES</sequence>
<dbReference type="EMBL" id="WWEN01000006">
    <property type="protein sequence ID" value="MYM56451.1"/>
    <property type="molecule type" value="Genomic_DNA"/>
</dbReference>
<accession>A0A6L8LK59</accession>
<reference evidence="2 3" key="1">
    <citation type="submission" date="2020-01" db="EMBL/GenBank/DDBJ databases">
        <authorList>
            <person name="Chen S."/>
        </authorList>
    </citation>
    <scope>NUCLEOTIDE SEQUENCE [LARGE SCALE GENOMIC DNA]</scope>
    <source>
        <strain evidence="2 3">GS-10</strain>
    </source>
</reference>
<protein>
    <submittedName>
        <fullName evidence="2">Uncharacterized protein</fullName>
    </submittedName>
</protein>
<evidence type="ECO:0000256" key="1">
    <source>
        <dbReference type="SAM" id="SignalP"/>
    </source>
</evidence>
<feature type="chain" id="PRO_5026748428" evidence="1">
    <location>
        <begin position="21"/>
        <end position="91"/>
    </location>
</feature>
<gene>
    <name evidence="2" type="ORF">GR167_14120</name>
</gene>
<keyword evidence="1" id="KW-0732">Signal</keyword>
<evidence type="ECO:0000313" key="2">
    <source>
        <dbReference type="EMBL" id="MYM56451.1"/>
    </source>
</evidence>
<proteinExistence type="predicted"/>
<keyword evidence="3" id="KW-1185">Reference proteome</keyword>